<keyword evidence="2" id="KW-0812">Transmembrane</keyword>
<feature type="compositionally biased region" description="Low complexity" evidence="1">
    <location>
        <begin position="78"/>
        <end position="90"/>
    </location>
</feature>
<dbReference type="OMA" id="TSDNPCA"/>
<organism evidence="4 5">
    <name type="scientific">Prunus persica</name>
    <name type="common">Peach</name>
    <name type="synonym">Amygdalus persica</name>
    <dbReference type="NCBI Taxonomy" id="3760"/>
    <lineage>
        <taxon>Eukaryota</taxon>
        <taxon>Viridiplantae</taxon>
        <taxon>Streptophyta</taxon>
        <taxon>Embryophyta</taxon>
        <taxon>Tracheophyta</taxon>
        <taxon>Spermatophyta</taxon>
        <taxon>Magnoliopsida</taxon>
        <taxon>eudicotyledons</taxon>
        <taxon>Gunneridae</taxon>
        <taxon>Pentapetalae</taxon>
        <taxon>rosids</taxon>
        <taxon>fabids</taxon>
        <taxon>Rosales</taxon>
        <taxon>Rosaceae</taxon>
        <taxon>Amygdaloideae</taxon>
        <taxon>Amygdaleae</taxon>
        <taxon>Prunus</taxon>
    </lineage>
</organism>
<gene>
    <name evidence="4" type="ORF">PRUPE_1G324600</name>
</gene>
<feature type="compositionally biased region" description="Low complexity" evidence="1">
    <location>
        <begin position="51"/>
        <end position="60"/>
    </location>
</feature>
<dbReference type="eggNOG" id="ENOG502S8DM">
    <property type="taxonomic scope" value="Eukaryota"/>
</dbReference>
<keyword evidence="2" id="KW-1133">Transmembrane helix</keyword>
<evidence type="ECO:0000256" key="3">
    <source>
        <dbReference type="SAM" id="SignalP"/>
    </source>
</evidence>
<dbReference type="OrthoDB" id="10601660at2759"/>
<keyword evidence="2" id="KW-0472">Membrane</keyword>
<accession>M5XTA2</accession>
<evidence type="ECO:0000256" key="1">
    <source>
        <dbReference type="SAM" id="MobiDB-lite"/>
    </source>
</evidence>
<protein>
    <submittedName>
        <fullName evidence="4">Uncharacterized protein</fullName>
    </submittedName>
</protein>
<evidence type="ECO:0000256" key="2">
    <source>
        <dbReference type="SAM" id="Phobius"/>
    </source>
</evidence>
<keyword evidence="5" id="KW-1185">Reference proteome</keyword>
<sequence length="164" mass="17031">MAAAAAADNIINPLILSFSTLFLVSILLSFPATTTSDNPCAYPCYPPPTGTGSTTPVTTATPPPPSTQTGSYPPPPTVYNNPTGSGYSSYNPPPSTYNGGGGYGSGANPPPDPILPYFPFYFKNGARGNGDASSATPLITRSSTLFNTIATTNILLVFVFFFFL</sequence>
<dbReference type="HOGENOM" id="CLU_138217_0_0_1"/>
<feature type="region of interest" description="Disordered" evidence="1">
    <location>
        <begin position="51"/>
        <end position="93"/>
    </location>
</feature>
<dbReference type="PANTHER" id="PTHR37702:SF1">
    <property type="entry name" value="HYDROXYPROLINE-RICH GLYCOPROTEIN FAMILY PROTEIN"/>
    <property type="match status" value="1"/>
</dbReference>
<dbReference type="PANTHER" id="PTHR37702">
    <property type="entry name" value="PROLINE-RICH FAMILY PROTEIN"/>
    <property type="match status" value="1"/>
</dbReference>
<dbReference type="Gramene" id="ONI31665">
    <property type="protein sequence ID" value="ONI31665"/>
    <property type="gene ID" value="PRUPE_1G324600"/>
</dbReference>
<feature type="chain" id="PRO_5004075582" evidence="3">
    <location>
        <begin position="37"/>
        <end position="164"/>
    </location>
</feature>
<evidence type="ECO:0000313" key="4">
    <source>
        <dbReference type="EMBL" id="ONI31665.1"/>
    </source>
</evidence>
<reference evidence="4 5" key="1">
    <citation type="journal article" date="2013" name="Nat. Genet.">
        <title>The high-quality draft genome of peach (Prunus persica) identifies unique patterns of genetic diversity, domestication and genome evolution.</title>
        <authorList>
            <consortium name="International Peach Genome Initiative"/>
            <person name="Verde I."/>
            <person name="Abbott A.G."/>
            <person name="Scalabrin S."/>
            <person name="Jung S."/>
            <person name="Shu S."/>
            <person name="Marroni F."/>
            <person name="Zhebentyayeva T."/>
            <person name="Dettori M.T."/>
            <person name="Grimwood J."/>
            <person name="Cattonaro F."/>
            <person name="Zuccolo A."/>
            <person name="Rossini L."/>
            <person name="Jenkins J."/>
            <person name="Vendramin E."/>
            <person name="Meisel L.A."/>
            <person name="Decroocq V."/>
            <person name="Sosinski B."/>
            <person name="Prochnik S."/>
            <person name="Mitros T."/>
            <person name="Policriti A."/>
            <person name="Cipriani G."/>
            <person name="Dondini L."/>
            <person name="Ficklin S."/>
            <person name="Goodstein D.M."/>
            <person name="Xuan P."/>
            <person name="Del Fabbro C."/>
            <person name="Aramini V."/>
            <person name="Copetti D."/>
            <person name="Gonzalez S."/>
            <person name="Horner D.S."/>
            <person name="Falchi R."/>
            <person name="Lucas S."/>
            <person name="Mica E."/>
            <person name="Maldonado J."/>
            <person name="Lazzari B."/>
            <person name="Bielenberg D."/>
            <person name="Pirona R."/>
            <person name="Miculan M."/>
            <person name="Barakat A."/>
            <person name="Testolin R."/>
            <person name="Stella A."/>
            <person name="Tartarini S."/>
            <person name="Tonutti P."/>
            <person name="Arus P."/>
            <person name="Orellana A."/>
            <person name="Wells C."/>
            <person name="Main D."/>
            <person name="Vizzotto G."/>
            <person name="Silva H."/>
            <person name="Salamini F."/>
            <person name="Schmutz J."/>
            <person name="Morgante M."/>
            <person name="Rokhsar D.S."/>
        </authorList>
    </citation>
    <scope>NUCLEOTIDE SEQUENCE [LARGE SCALE GENOMIC DNA]</scope>
    <source>
        <strain evidence="5">cv. Nemared</strain>
    </source>
</reference>
<feature type="signal peptide" evidence="3">
    <location>
        <begin position="1"/>
        <end position="36"/>
    </location>
</feature>
<dbReference type="KEGG" id="pper:18791912"/>
<dbReference type="EMBL" id="CM007651">
    <property type="protein sequence ID" value="ONI31665.1"/>
    <property type="molecule type" value="Genomic_DNA"/>
</dbReference>
<feature type="compositionally biased region" description="Pro residues" evidence="1">
    <location>
        <begin position="61"/>
        <end position="77"/>
    </location>
</feature>
<feature type="transmembrane region" description="Helical" evidence="2">
    <location>
        <begin position="144"/>
        <end position="163"/>
    </location>
</feature>
<dbReference type="AlphaFoldDB" id="M5XTA2"/>
<keyword evidence="3" id="KW-0732">Signal</keyword>
<evidence type="ECO:0000313" key="5">
    <source>
        <dbReference type="Proteomes" id="UP000006882"/>
    </source>
</evidence>
<name>M5XTA2_PRUPE</name>
<dbReference type="Proteomes" id="UP000006882">
    <property type="component" value="Chromosome G1"/>
</dbReference>
<proteinExistence type="predicted"/>